<dbReference type="PANTHER" id="PTHR11472:SF57">
    <property type="entry name" value="ATP-DEPENDENT HELICASE YPVA-RELATED"/>
    <property type="match status" value="1"/>
</dbReference>
<evidence type="ECO:0000313" key="6">
    <source>
        <dbReference type="EMBL" id="KZL89088.1"/>
    </source>
</evidence>
<dbReference type="Gene3D" id="3.40.50.300">
    <property type="entry name" value="P-loop containing nucleotide triphosphate hydrolases"/>
    <property type="match status" value="2"/>
</dbReference>
<evidence type="ECO:0000256" key="3">
    <source>
        <dbReference type="ARBA" id="ARBA00022840"/>
    </source>
</evidence>
<protein>
    <recommendedName>
        <fullName evidence="5">Helicase ATP-binding domain-containing protein</fullName>
    </recommendedName>
</protein>
<dbReference type="OrthoDB" id="9803913at2"/>
<dbReference type="GO" id="GO:0003678">
    <property type="term" value="F:DNA helicase activity"/>
    <property type="evidence" value="ECO:0007669"/>
    <property type="project" value="TreeGrafter"/>
</dbReference>
<gene>
    <name evidence="6" type="ORF">CLMAG_55740</name>
</gene>
<dbReference type="InterPro" id="IPR006555">
    <property type="entry name" value="ATP-dep_Helicase_C"/>
</dbReference>
<keyword evidence="2" id="KW-0378">Hydrolase</keyword>
<evidence type="ECO:0000256" key="2">
    <source>
        <dbReference type="ARBA" id="ARBA00022801"/>
    </source>
</evidence>
<dbReference type="InterPro" id="IPR014001">
    <property type="entry name" value="Helicase_ATP-bd"/>
</dbReference>
<reference evidence="6" key="1">
    <citation type="submission" date="2016-04" db="EMBL/GenBank/DDBJ databases">
        <title>Genome sequence of Clostridium magnum DSM 2767.</title>
        <authorList>
            <person name="Poehlein A."/>
            <person name="Uhlig R."/>
            <person name="Fischer R."/>
            <person name="Bahl H."/>
            <person name="Daniel R."/>
        </authorList>
    </citation>
    <scope>NUCLEOTIDE SEQUENCE [LARGE SCALE GENOMIC DNA]</scope>
    <source>
        <strain evidence="6">DSM 2767</strain>
    </source>
</reference>
<name>A0A161WQW1_9CLOT</name>
<comment type="caution">
    <text evidence="6">The sequence shown here is derived from an EMBL/GenBank/DDBJ whole genome shotgun (WGS) entry which is preliminary data.</text>
</comment>
<proteinExistence type="inferred from homology"/>
<dbReference type="Proteomes" id="UP000076603">
    <property type="component" value="Unassembled WGS sequence"/>
</dbReference>
<dbReference type="InterPro" id="IPR027417">
    <property type="entry name" value="P-loop_NTPase"/>
</dbReference>
<keyword evidence="1" id="KW-0547">Nucleotide-binding</keyword>
<evidence type="ECO:0000256" key="4">
    <source>
        <dbReference type="ARBA" id="ARBA00038058"/>
    </source>
</evidence>
<dbReference type="AlphaFoldDB" id="A0A161WQW1"/>
<keyword evidence="3" id="KW-0067">ATP-binding</keyword>
<dbReference type="PATRIC" id="fig|1121326.3.peg.5634"/>
<dbReference type="InterPro" id="IPR014013">
    <property type="entry name" value="Helic_SF1/SF2_ATP-bd_DinG/Rad3"/>
</dbReference>
<dbReference type="InterPro" id="IPR045028">
    <property type="entry name" value="DinG/Rad3-like"/>
</dbReference>
<dbReference type="GO" id="GO:0006139">
    <property type="term" value="P:nucleobase-containing compound metabolic process"/>
    <property type="evidence" value="ECO:0007669"/>
    <property type="project" value="InterPro"/>
</dbReference>
<keyword evidence="7" id="KW-1185">Reference proteome</keyword>
<feature type="domain" description="Helicase ATP-binding" evidence="5">
    <location>
        <begin position="30"/>
        <end position="330"/>
    </location>
</feature>
<dbReference type="SMART" id="SM00491">
    <property type="entry name" value="HELICc2"/>
    <property type="match status" value="1"/>
</dbReference>
<dbReference type="PROSITE" id="PS51193">
    <property type="entry name" value="HELICASE_ATP_BIND_2"/>
    <property type="match status" value="1"/>
</dbReference>
<dbReference type="Pfam" id="PF13307">
    <property type="entry name" value="Helicase_C_2"/>
    <property type="match status" value="1"/>
</dbReference>
<dbReference type="EMBL" id="LWAE01000011">
    <property type="protein sequence ID" value="KZL89088.1"/>
    <property type="molecule type" value="Genomic_DNA"/>
</dbReference>
<evidence type="ECO:0000313" key="7">
    <source>
        <dbReference type="Proteomes" id="UP000076603"/>
    </source>
</evidence>
<dbReference type="SUPFAM" id="SSF52540">
    <property type="entry name" value="P-loop containing nucleoside triphosphate hydrolases"/>
    <property type="match status" value="1"/>
</dbReference>
<organism evidence="6 7">
    <name type="scientific">Clostridium magnum DSM 2767</name>
    <dbReference type="NCBI Taxonomy" id="1121326"/>
    <lineage>
        <taxon>Bacteria</taxon>
        <taxon>Bacillati</taxon>
        <taxon>Bacillota</taxon>
        <taxon>Clostridia</taxon>
        <taxon>Eubacteriales</taxon>
        <taxon>Clostridiaceae</taxon>
        <taxon>Clostridium</taxon>
    </lineage>
</organism>
<dbReference type="GO" id="GO:0005524">
    <property type="term" value="F:ATP binding"/>
    <property type="evidence" value="ECO:0007669"/>
    <property type="project" value="UniProtKB-KW"/>
</dbReference>
<dbReference type="GO" id="GO:0016818">
    <property type="term" value="F:hydrolase activity, acting on acid anhydrides, in phosphorus-containing anhydrides"/>
    <property type="evidence" value="ECO:0007669"/>
    <property type="project" value="InterPro"/>
</dbReference>
<comment type="similarity">
    <text evidence="4">Belongs to the helicase family. DinG subfamily.</text>
</comment>
<evidence type="ECO:0000259" key="5">
    <source>
        <dbReference type="PROSITE" id="PS51193"/>
    </source>
</evidence>
<dbReference type="RefSeq" id="WP_066630013.1">
    <property type="nucleotide sequence ID" value="NZ_FQXL01000026.1"/>
</dbReference>
<dbReference type="GO" id="GO:0003676">
    <property type="term" value="F:nucleic acid binding"/>
    <property type="evidence" value="ECO:0007669"/>
    <property type="project" value="InterPro"/>
</dbReference>
<dbReference type="SMART" id="SM00487">
    <property type="entry name" value="DEXDc"/>
    <property type="match status" value="1"/>
</dbReference>
<accession>A0A161WQW1</accession>
<dbReference type="PANTHER" id="PTHR11472">
    <property type="entry name" value="DNA REPAIR DEAD HELICASE RAD3/XP-D SUBFAMILY MEMBER"/>
    <property type="match status" value="1"/>
</dbReference>
<dbReference type="STRING" id="1121326.CLMAG_55740"/>
<evidence type="ECO:0000256" key="1">
    <source>
        <dbReference type="ARBA" id="ARBA00022741"/>
    </source>
</evidence>
<sequence>MSNRLKIPFDYKTKEEFPTKLMDWIGDVFYDILPEHGYEIREEQIYTAFQLAGAVCDKKVHLAEAEVGTGKTFAYLLTAIAYARFSGKPVVIACASTALQEQLAGPKGDIQTLSRVLGLEIDARMAKDPRQYICDERVSGAGGVFGDTTGSDEINQWLANTTKGERSEMPHISDRVWRQIGWDETMSCDACSRRGFCKLVKAREHYRPARDLIIADHGIFFEDLWTRDERIADGKMPILPNYSLVIFDEGHKVMLPAAMRAGRKIDKEDIDNIILSIEEIQGARTSLVTIAVALEQASSKFFEILNHCVIDDEQSERLAIRIDDELLKAADTFHKALDQLLLEIQIEEELYIEALPESTLRTFEIQIERSITALARFSRNKSREVITWVDKADGSFWVVPRNLSNMLDKHLFQKKFPVVFTSGTLSNEGDFGYFIRTLGLREPSRSTVGSPFDIEDQAVVYLKNSSAEDSGDAKLSSKIKQLISLLKENGGRALVLANSLNEVRKIRKKISSYQLPFEVLWEDEGERGYLVQKFREEVSSVLVGANFWEGIDVPGESLSLVVVWQLPFPSLDPLIEMRRKEAEEEGLNPLVAVDYPEMGLKLKQGCGRLIRTKDDRGAIAVMEPVIGTPWEKVVMGALPREAKIKTMEHREI</sequence>